<keyword evidence="1" id="KW-0863">Zinc-finger</keyword>
<evidence type="ECO:0000313" key="4">
    <source>
        <dbReference type="EMBL" id="EDX18061.1"/>
    </source>
</evidence>
<dbReference type="SMART" id="SM00355">
    <property type="entry name" value="ZnF_C2H2"/>
    <property type="match status" value="2"/>
</dbReference>
<dbReference type="AlphaFoldDB" id="B4R5R1"/>
<reference evidence="4 5" key="1">
    <citation type="journal article" date="2007" name="Nature">
        <title>Evolution of genes and genomes on the Drosophila phylogeny.</title>
        <authorList>
            <consortium name="Drosophila 12 Genomes Consortium"/>
            <person name="Clark A.G."/>
            <person name="Eisen M.B."/>
            <person name="Smith D.R."/>
            <person name="Bergman C.M."/>
            <person name="Oliver B."/>
            <person name="Markow T.A."/>
            <person name="Kaufman T.C."/>
            <person name="Kellis M."/>
            <person name="Gelbart W."/>
            <person name="Iyer V.N."/>
            <person name="Pollard D.A."/>
            <person name="Sackton T.B."/>
            <person name="Larracuente A.M."/>
            <person name="Singh N.D."/>
            <person name="Abad J.P."/>
            <person name="Abt D.N."/>
            <person name="Adryan B."/>
            <person name="Aguade M."/>
            <person name="Akashi H."/>
            <person name="Anderson W.W."/>
            <person name="Aquadro C.F."/>
            <person name="Ardell D.H."/>
            <person name="Arguello R."/>
            <person name="Artieri C.G."/>
            <person name="Barbash D.A."/>
            <person name="Barker D."/>
            <person name="Barsanti P."/>
            <person name="Batterham P."/>
            <person name="Batzoglou S."/>
            <person name="Begun D."/>
            <person name="Bhutkar A."/>
            <person name="Blanco E."/>
            <person name="Bosak S.A."/>
            <person name="Bradley R.K."/>
            <person name="Brand A.D."/>
            <person name="Brent M.R."/>
            <person name="Brooks A.N."/>
            <person name="Brown R.H."/>
            <person name="Butlin R.K."/>
            <person name="Caggese C."/>
            <person name="Calvi B.R."/>
            <person name="Bernardo de Carvalho A."/>
            <person name="Caspi A."/>
            <person name="Castrezana S."/>
            <person name="Celniker S.E."/>
            <person name="Chang J.L."/>
            <person name="Chapple C."/>
            <person name="Chatterji S."/>
            <person name="Chinwalla A."/>
            <person name="Civetta A."/>
            <person name="Clifton S.W."/>
            <person name="Comeron J.M."/>
            <person name="Costello J.C."/>
            <person name="Coyne J.A."/>
            <person name="Daub J."/>
            <person name="David R.G."/>
            <person name="Delcher A.L."/>
            <person name="Delehaunty K."/>
            <person name="Do C.B."/>
            <person name="Ebling H."/>
            <person name="Edwards K."/>
            <person name="Eickbush T."/>
            <person name="Evans J.D."/>
            <person name="Filipski A."/>
            <person name="Findeiss S."/>
            <person name="Freyhult E."/>
            <person name="Fulton L."/>
            <person name="Fulton R."/>
            <person name="Garcia A.C."/>
            <person name="Gardiner A."/>
            <person name="Garfield D.A."/>
            <person name="Garvin B.E."/>
            <person name="Gibson G."/>
            <person name="Gilbert D."/>
            <person name="Gnerre S."/>
            <person name="Godfrey J."/>
            <person name="Good R."/>
            <person name="Gotea V."/>
            <person name="Gravely B."/>
            <person name="Greenberg A.J."/>
            <person name="Griffiths-Jones S."/>
            <person name="Gross S."/>
            <person name="Guigo R."/>
            <person name="Gustafson E.A."/>
            <person name="Haerty W."/>
            <person name="Hahn M.W."/>
            <person name="Halligan D.L."/>
            <person name="Halpern A.L."/>
            <person name="Halter G.M."/>
            <person name="Han M.V."/>
            <person name="Heger A."/>
            <person name="Hillier L."/>
            <person name="Hinrichs A.S."/>
            <person name="Holmes I."/>
            <person name="Hoskins R.A."/>
            <person name="Hubisz M.J."/>
            <person name="Hultmark D."/>
            <person name="Huntley M.A."/>
            <person name="Jaffe D.B."/>
            <person name="Jagadeeshan S."/>
            <person name="Jeck W.R."/>
            <person name="Johnson J."/>
            <person name="Jones C.D."/>
            <person name="Jordan W.C."/>
            <person name="Karpen G.H."/>
            <person name="Kataoka E."/>
            <person name="Keightley P.D."/>
            <person name="Kheradpour P."/>
            <person name="Kirkness E.F."/>
            <person name="Koerich L.B."/>
            <person name="Kristiansen K."/>
            <person name="Kudrna D."/>
            <person name="Kulathinal R.J."/>
            <person name="Kumar S."/>
            <person name="Kwok R."/>
            <person name="Lander E."/>
            <person name="Langley C.H."/>
            <person name="Lapoint R."/>
            <person name="Lazzaro B.P."/>
            <person name="Lee S.J."/>
            <person name="Levesque L."/>
            <person name="Li R."/>
            <person name="Lin C.F."/>
            <person name="Lin M.F."/>
            <person name="Lindblad-Toh K."/>
            <person name="Llopart A."/>
            <person name="Long M."/>
            <person name="Low L."/>
            <person name="Lozovsky E."/>
            <person name="Lu J."/>
            <person name="Luo M."/>
            <person name="Machado C.A."/>
            <person name="Makalowski W."/>
            <person name="Marzo M."/>
            <person name="Matsuda M."/>
            <person name="Matzkin L."/>
            <person name="McAllister B."/>
            <person name="McBride C.S."/>
            <person name="McKernan B."/>
            <person name="McKernan K."/>
            <person name="Mendez-Lago M."/>
            <person name="Minx P."/>
            <person name="Mollenhauer M.U."/>
            <person name="Montooth K."/>
            <person name="Mount S.M."/>
            <person name="Mu X."/>
            <person name="Myers E."/>
            <person name="Negre B."/>
            <person name="Newfeld S."/>
            <person name="Nielsen R."/>
            <person name="Noor M.A."/>
            <person name="O'Grady P."/>
            <person name="Pachter L."/>
            <person name="Papaceit M."/>
            <person name="Parisi M.J."/>
            <person name="Parisi M."/>
            <person name="Parts L."/>
            <person name="Pedersen J.S."/>
            <person name="Pesole G."/>
            <person name="Phillippy A.M."/>
            <person name="Ponting C.P."/>
            <person name="Pop M."/>
            <person name="Porcelli D."/>
            <person name="Powell J.R."/>
            <person name="Prohaska S."/>
            <person name="Pruitt K."/>
            <person name="Puig M."/>
            <person name="Quesneville H."/>
            <person name="Ram K.R."/>
            <person name="Rand D."/>
            <person name="Rasmussen M.D."/>
            <person name="Reed L.K."/>
            <person name="Reenan R."/>
            <person name="Reily A."/>
            <person name="Remington K.A."/>
            <person name="Rieger T.T."/>
            <person name="Ritchie M.G."/>
            <person name="Robin C."/>
            <person name="Rogers Y.H."/>
            <person name="Rohde C."/>
            <person name="Rozas J."/>
            <person name="Rubenfield M.J."/>
            <person name="Ruiz A."/>
            <person name="Russo S."/>
            <person name="Salzberg S.L."/>
            <person name="Sanchez-Gracia A."/>
            <person name="Saranga D.J."/>
            <person name="Sato H."/>
            <person name="Schaeffer S.W."/>
            <person name="Schatz M.C."/>
            <person name="Schlenke T."/>
            <person name="Schwartz R."/>
            <person name="Segarra C."/>
            <person name="Singh R.S."/>
            <person name="Sirot L."/>
            <person name="Sirota M."/>
            <person name="Sisneros N.B."/>
            <person name="Smith C.D."/>
            <person name="Smith T.F."/>
            <person name="Spieth J."/>
            <person name="Stage D.E."/>
            <person name="Stark A."/>
            <person name="Stephan W."/>
            <person name="Strausberg R.L."/>
            <person name="Strempel S."/>
            <person name="Sturgill D."/>
            <person name="Sutton G."/>
            <person name="Sutton G.G."/>
            <person name="Tao W."/>
            <person name="Teichmann S."/>
            <person name="Tobari Y.N."/>
            <person name="Tomimura Y."/>
            <person name="Tsolas J.M."/>
            <person name="Valente V.L."/>
            <person name="Venter E."/>
            <person name="Venter J.C."/>
            <person name="Vicario S."/>
            <person name="Vieira F.G."/>
            <person name="Vilella A.J."/>
            <person name="Villasante A."/>
            <person name="Walenz B."/>
            <person name="Wang J."/>
            <person name="Wasserman M."/>
            <person name="Watts T."/>
            <person name="Wilson D."/>
            <person name="Wilson R.K."/>
            <person name="Wing R.A."/>
            <person name="Wolfner M.F."/>
            <person name="Wong A."/>
            <person name="Wong G.K."/>
            <person name="Wu C.I."/>
            <person name="Wu G."/>
            <person name="Yamamoto D."/>
            <person name="Yang H.P."/>
            <person name="Yang S.P."/>
            <person name="Yorke J.A."/>
            <person name="Yoshida K."/>
            <person name="Zdobnov E."/>
            <person name="Zhang P."/>
            <person name="Zhang Y."/>
            <person name="Zimin A.V."/>
            <person name="Baldwin J."/>
            <person name="Abdouelleil A."/>
            <person name="Abdulkadir J."/>
            <person name="Abebe A."/>
            <person name="Abera B."/>
            <person name="Abreu J."/>
            <person name="Acer S.C."/>
            <person name="Aftuck L."/>
            <person name="Alexander A."/>
            <person name="An P."/>
            <person name="Anderson E."/>
            <person name="Anderson S."/>
            <person name="Arachi H."/>
            <person name="Azer M."/>
            <person name="Bachantsang P."/>
            <person name="Barry A."/>
            <person name="Bayul T."/>
            <person name="Berlin A."/>
            <person name="Bessette D."/>
            <person name="Bloom T."/>
            <person name="Blye J."/>
            <person name="Boguslavskiy L."/>
            <person name="Bonnet C."/>
            <person name="Boukhgalter B."/>
            <person name="Bourzgui I."/>
            <person name="Brown A."/>
            <person name="Cahill P."/>
            <person name="Channer S."/>
            <person name="Cheshatsang Y."/>
            <person name="Chuda L."/>
            <person name="Citroen M."/>
            <person name="Collymore A."/>
            <person name="Cooke P."/>
            <person name="Costello M."/>
            <person name="D'Aco K."/>
            <person name="Daza R."/>
            <person name="De Haan G."/>
            <person name="DeGray S."/>
            <person name="DeMaso C."/>
            <person name="Dhargay N."/>
            <person name="Dooley K."/>
            <person name="Dooley E."/>
            <person name="Doricent M."/>
            <person name="Dorje P."/>
            <person name="Dorjee K."/>
            <person name="Dupes A."/>
            <person name="Elong R."/>
            <person name="Falk J."/>
            <person name="Farina A."/>
            <person name="Faro S."/>
            <person name="Ferguson D."/>
            <person name="Fisher S."/>
            <person name="Foley C.D."/>
            <person name="Franke A."/>
            <person name="Friedrich D."/>
            <person name="Gadbois L."/>
            <person name="Gearin G."/>
            <person name="Gearin C.R."/>
            <person name="Giannoukos G."/>
            <person name="Goode T."/>
            <person name="Graham J."/>
            <person name="Grandbois E."/>
            <person name="Grewal S."/>
            <person name="Gyaltsen K."/>
            <person name="Hafez N."/>
            <person name="Hagos B."/>
            <person name="Hall J."/>
            <person name="Henson C."/>
            <person name="Hollinger A."/>
            <person name="Honan T."/>
            <person name="Huard M.D."/>
            <person name="Hughes L."/>
            <person name="Hurhula B."/>
            <person name="Husby M.E."/>
            <person name="Kamat A."/>
            <person name="Kanga B."/>
            <person name="Kashin S."/>
            <person name="Khazanovich D."/>
            <person name="Kisner P."/>
            <person name="Lance K."/>
            <person name="Lara M."/>
            <person name="Lee W."/>
            <person name="Lennon N."/>
            <person name="Letendre F."/>
            <person name="LeVine R."/>
            <person name="Lipovsky A."/>
            <person name="Liu X."/>
            <person name="Liu J."/>
            <person name="Liu S."/>
            <person name="Lokyitsang T."/>
            <person name="Lokyitsang Y."/>
            <person name="Lubonja R."/>
            <person name="Lui A."/>
            <person name="MacDonald P."/>
            <person name="Magnisalis V."/>
            <person name="Maru K."/>
            <person name="Matthews C."/>
            <person name="McCusker W."/>
            <person name="McDonough S."/>
            <person name="Mehta T."/>
            <person name="Meldrim J."/>
            <person name="Meneus L."/>
            <person name="Mihai O."/>
            <person name="Mihalev A."/>
            <person name="Mihova T."/>
            <person name="Mittelman R."/>
            <person name="Mlenga V."/>
            <person name="Montmayeur A."/>
            <person name="Mulrain L."/>
            <person name="Navidi A."/>
            <person name="Naylor J."/>
            <person name="Negash T."/>
            <person name="Nguyen T."/>
            <person name="Nguyen N."/>
            <person name="Nicol R."/>
            <person name="Norbu C."/>
            <person name="Norbu N."/>
            <person name="Novod N."/>
            <person name="O'Neill B."/>
            <person name="Osman S."/>
            <person name="Markiewicz E."/>
            <person name="Oyono O.L."/>
            <person name="Patti C."/>
            <person name="Phunkhang P."/>
            <person name="Pierre F."/>
            <person name="Priest M."/>
            <person name="Raghuraman S."/>
            <person name="Rege F."/>
            <person name="Reyes R."/>
            <person name="Rise C."/>
            <person name="Rogov P."/>
            <person name="Ross K."/>
            <person name="Ryan E."/>
            <person name="Settipalli S."/>
            <person name="Shea T."/>
            <person name="Sherpa N."/>
            <person name="Shi L."/>
            <person name="Shih D."/>
            <person name="Sparrow T."/>
            <person name="Spaulding J."/>
            <person name="Stalker J."/>
            <person name="Stange-Thomann N."/>
            <person name="Stavropoulos S."/>
            <person name="Stone C."/>
            <person name="Strader C."/>
            <person name="Tesfaye S."/>
            <person name="Thomson T."/>
            <person name="Thoulutsang Y."/>
            <person name="Thoulutsang D."/>
            <person name="Topham K."/>
            <person name="Topping I."/>
            <person name="Tsamla T."/>
            <person name="Vassiliev H."/>
            <person name="Vo A."/>
            <person name="Wangchuk T."/>
            <person name="Wangdi T."/>
            <person name="Weiand M."/>
            <person name="Wilkinson J."/>
            <person name="Wilson A."/>
            <person name="Yadav S."/>
            <person name="Young G."/>
            <person name="Yu Q."/>
            <person name="Zembek L."/>
            <person name="Zhong D."/>
            <person name="Zimmer A."/>
            <person name="Zwirko Z."/>
            <person name="Jaffe D.B."/>
            <person name="Alvarez P."/>
            <person name="Brockman W."/>
            <person name="Butler J."/>
            <person name="Chin C."/>
            <person name="Gnerre S."/>
            <person name="Grabherr M."/>
            <person name="Kleber M."/>
            <person name="Mauceli E."/>
            <person name="MacCallum I."/>
        </authorList>
    </citation>
    <scope>NUCLEOTIDE SEQUENCE [LARGE SCALE GENOMIC DNA]</scope>
    <source>
        <strain evidence="5">white501</strain>
    </source>
</reference>
<dbReference type="PANTHER" id="PTHR15021:SF0">
    <property type="entry name" value="DISCO-RELATED, ISOFORM A-RELATED"/>
    <property type="match status" value="1"/>
</dbReference>
<evidence type="ECO:0000256" key="1">
    <source>
        <dbReference type="PROSITE-ProRule" id="PRU00042"/>
    </source>
</evidence>
<evidence type="ECO:0000313" key="5">
    <source>
        <dbReference type="Proteomes" id="UP000000304"/>
    </source>
</evidence>
<dbReference type="GO" id="GO:0008270">
    <property type="term" value="F:zinc ion binding"/>
    <property type="evidence" value="ECO:0007669"/>
    <property type="project" value="UniProtKB-KW"/>
</dbReference>
<gene>
    <name evidence="4" type="primary">Dsim\GD15761</name>
    <name evidence="4" type="ORF">Dsim_GD15761</name>
</gene>
<name>B4R5R1_DROSI</name>
<keyword evidence="5" id="KW-1185">Reference proteome</keyword>
<dbReference type="PANTHER" id="PTHR15021">
    <property type="entry name" value="DISCONNECTED-RELATED"/>
    <property type="match status" value="1"/>
</dbReference>
<dbReference type="PROSITE" id="PS50157">
    <property type="entry name" value="ZINC_FINGER_C2H2_2"/>
    <property type="match status" value="1"/>
</dbReference>
<feature type="compositionally biased region" description="Low complexity" evidence="2">
    <location>
        <begin position="158"/>
        <end position="169"/>
    </location>
</feature>
<feature type="compositionally biased region" description="Basic residues" evidence="2">
    <location>
        <begin position="10"/>
        <end position="22"/>
    </location>
</feature>
<dbReference type="GO" id="GO:0005634">
    <property type="term" value="C:nucleus"/>
    <property type="evidence" value="ECO:0007669"/>
    <property type="project" value="TreeGrafter"/>
</dbReference>
<sequence>MNIGHEKHPPHFHPHPQPHPHPRAAASEIHRLAAGGSVSPPPPPSTSSSLLYHLPAAAATVSASYRHPLQGHERQQNQHHLPYQHQHQHHHHYHQHHPHLPTGGGNVHLSRESSPASMVMTPSRRSSPPLPPLPLTTHPIHPHSHSHSHPHPHPHPLPLALPLRHPLALNANAGGHQSPSRSSGSEYELESAPVDTTLDLSRAAAAIKLEPLEEINYEADENRYVRIKQELMGGDESLAEESSDKTANHNNNNNNNNNININNSVRRESDNGLDASELEEREPEPETETEPEHEQEHEPEPETEVEVPEVPIDKENPLKCTACGEIFQNHFHLKTHHQSVHLKLHHKCNIDGCNAAFPSKRSRDRHSSNLNLHRKLLSTSDDHGLLHAPVMPATDPLLELMSLNLNNNKSGFHHSAMVGSSAGGAGGVNPAAVGSIQAEILARICAGAHAHGLNVPLCFEALQHRFAVGHGHAGYPLIAGDGSPPSPRLFLSHGGGASPLLFAGLPRMPRFPQLTPHMLAASAGNTAAAAAAAAGMGGLSPFCRRTSSDSNSQHSITPPPKRSRSQSRSPDHCVHPAHAGDTTGITEDPGQRQSPDRIS</sequence>
<feature type="compositionally biased region" description="Basic residues" evidence="2">
    <location>
        <begin position="86"/>
        <end position="99"/>
    </location>
</feature>
<feature type="region of interest" description="Disordered" evidence="2">
    <location>
        <begin position="543"/>
        <end position="599"/>
    </location>
</feature>
<proteinExistence type="predicted"/>
<feature type="compositionally biased region" description="Polar residues" evidence="2">
    <location>
        <begin position="175"/>
        <end position="185"/>
    </location>
</feature>
<feature type="region of interest" description="Disordered" evidence="2">
    <location>
        <begin position="70"/>
        <end position="193"/>
    </location>
</feature>
<evidence type="ECO:0000256" key="2">
    <source>
        <dbReference type="SAM" id="MobiDB-lite"/>
    </source>
</evidence>
<feature type="compositionally biased region" description="Basic and acidic residues" evidence="2">
    <location>
        <begin position="290"/>
        <end position="300"/>
    </location>
</feature>
<accession>B4R5R1</accession>
<protein>
    <submittedName>
        <fullName evidence="4">GD15761</fullName>
    </submittedName>
</protein>
<feature type="domain" description="C2H2-type" evidence="3">
    <location>
        <begin position="318"/>
        <end position="341"/>
    </location>
</feature>
<dbReference type="PhylomeDB" id="B4R5R1"/>
<dbReference type="GO" id="GO:0006355">
    <property type="term" value="P:regulation of DNA-templated transcription"/>
    <property type="evidence" value="ECO:0007669"/>
    <property type="project" value="TreeGrafter"/>
</dbReference>
<feature type="compositionally biased region" description="Low complexity" evidence="2">
    <location>
        <begin position="248"/>
        <end position="263"/>
    </location>
</feature>
<evidence type="ECO:0000259" key="3">
    <source>
        <dbReference type="PROSITE" id="PS50157"/>
    </source>
</evidence>
<dbReference type="Gene3D" id="3.30.160.60">
    <property type="entry name" value="Classic Zinc Finger"/>
    <property type="match status" value="1"/>
</dbReference>
<feature type="region of interest" description="Disordered" evidence="2">
    <location>
        <begin position="1"/>
        <end position="23"/>
    </location>
</feature>
<keyword evidence="1" id="KW-0479">Metal-binding</keyword>
<keyword evidence="1" id="KW-0862">Zinc</keyword>
<feature type="compositionally biased region" description="Basic residues" evidence="2">
    <location>
        <begin position="140"/>
        <end position="154"/>
    </location>
</feature>
<dbReference type="InterPro" id="IPR040436">
    <property type="entry name" value="Disconnected-like"/>
</dbReference>
<dbReference type="STRING" id="7240.B4R5R1"/>
<dbReference type="Proteomes" id="UP000000304">
    <property type="component" value="Chromosome X"/>
</dbReference>
<organism evidence="4 5">
    <name type="scientific">Drosophila simulans</name>
    <name type="common">Fruit fly</name>
    <dbReference type="NCBI Taxonomy" id="7240"/>
    <lineage>
        <taxon>Eukaryota</taxon>
        <taxon>Metazoa</taxon>
        <taxon>Ecdysozoa</taxon>
        <taxon>Arthropoda</taxon>
        <taxon>Hexapoda</taxon>
        <taxon>Insecta</taxon>
        <taxon>Pterygota</taxon>
        <taxon>Neoptera</taxon>
        <taxon>Endopterygota</taxon>
        <taxon>Diptera</taxon>
        <taxon>Brachycera</taxon>
        <taxon>Muscomorpha</taxon>
        <taxon>Ephydroidea</taxon>
        <taxon>Drosophilidae</taxon>
        <taxon>Drosophila</taxon>
        <taxon>Sophophora</taxon>
    </lineage>
</organism>
<dbReference type="PROSITE" id="PS00028">
    <property type="entry name" value="ZINC_FINGER_C2H2_1"/>
    <property type="match status" value="1"/>
</dbReference>
<dbReference type="InterPro" id="IPR013087">
    <property type="entry name" value="Znf_C2H2_type"/>
</dbReference>
<feature type="region of interest" description="Disordered" evidence="2">
    <location>
        <begin position="236"/>
        <end position="310"/>
    </location>
</feature>
<dbReference type="OrthoDB" id="10070972at2759"/>
<dbReference type="HOGENOM" id="CLU_032082_0_0_1"/>
<dbReference type="OMA" id="ITEDPGQ"/>
<feature type="compositionally biased region" description="Acidic residues" evidence="2">
    <location>
        <begin position="276"/>
        <end position="289"/>
    </location>
</feature>
<dbReference type="EMBL" id="CM000366">
    <property type="protein sequence ID" value="EDX18061.1"/>
    <property type="molecule type" value="Genomic_DNA"/>
</dbReference>